<evidence type="ECO:0000313" key="1">
    <source>
        <dbReference type="EMBL" id="QOP46022.1"/>
    </source>
</evidence>
<dbReference type="Gene3D" id="3.10.20.30">
    <property type="match status" value="1"/>
</dbReference>
<dbReference type="NCBIfam" id="TIGR01683">
    <property type="entry name" value="thiS"/>
    <property type="match status" value="1"/>
</dbReference>
<dbReference type="CDD" id="cd00565">
    <property type="entry name" value="Ubl_ThiS"/>
    <property type="match status" value="1"/>
</dbReference>
<dbReference type="EMBL" id="CP041406">
    <property type="protein sequence ID" value="QOP46022.1"/>
    <property type="molecule type" value="Genomic_DNA"/>
</dbReference>
<keyword evidence="2" id="KW-1185">Reference proteome</keyword>
<dbReference type="Proteomes" id="UP000593580">
    <property type="component" value="Chromosome"/>
</dbReference>
<dbReference type="Pfam" id="PF02597">
    <property type="entry name" value="ThiS"/>
    <property type="match status" value="1"/>
</dbReference>
<dbReference type="SUPFAM" id="SSF54285">
    <property type="entry name" value="MoaD/ThiS"/>
    <property type="match status" value="1"/>
</dbReference>
<name>A0A7M1BB65_9BACT</name>
<organism evidence="1 2">
    <name type="scientific">Sulfurimonas paralvinellae</name>
    <dbReference type="NCBI Taxonomy" id="317658"/>
    <lineage>
        <taxon>Bacteria</taxon>
        <taxon>Pseudomonadati</taxon>
        <taxon>Campylobacterota</taxon>
        <taxon>Epsilonproteobacteria</taxon>
        <taxon>Campylobacterales</taxon>
        <taxon>Sulfurimonadaceae</taxon>
        <taxon>Sulfurimonas</taxon>
    </lineage>
</organism>
<dbReference type="AlphaFoldDB" id="A0A7M1BB65"/>
<sequence>MKVIVNGETREFAEKTTLQEILQKLSLEGKVMAAAVNMNIIKQDSWNNYIIHDGDKLELLDFVGGG</sequence>
<dbReference type="KEGG" id="spal:FM071_06815"/>
<dbReference type="InterPro" id="IPR016155">
    <property type="entry name" value="Mopterin_synth/thiamin_S_b"/>
</dbReference>
<dbReference type="InterPro" id="IPR010035">
    <property type="entry name" value="Thi_S"/>
</dbReference>
<dbReference type="RefSeq" id="WP_193110108.1">
    <property type="nucleotide sequence ID" value="NZ_CP041406.1"/>
</dbReference>
<dbReference type="InterPro" id="IPR003749">
    <property type="entry name" value="ThiS/MoaD-like"/>
</dbReference>
<dbReference type="PANTHER" id="PTHR34472">
    <property type="entry name" value="SULFUR CARRIER PROTEIN THIS"/>
    <property type="match status" value="1"/>
</dbReference>
<dbReference type="InterPro" id="IPR012675">
    <property type="entry name" value="Beta-grasp_dom_sf"/>
</dbReference>
<accession>A0A7M1BB65</accession>
<gene>
    <name evidence="1" type="primary">thiS</name>
    <name evidence="1" type="ORF">FM071_06815</name>
</gene>
<dbReference type="PANTHER" id="PTHR34472:SF1">
    <property type="entry name" value="SULFUR CARRIER PROTEIN THIS"/>
    <property type="match status" value="1"/>
</dbReference>
<protein>
    <submittedName>
        <fullName evidence="1">Sulfur carrier protein ThiS</fullName>
    </submittedName>
</protein>
<reference evidence="1 2" key="1">
    <citation type="submission" date="2019-07" db="EMBL/GenBank/DDBJ databases">
        <title>Sulfurimonas paralvinellae sp. nov., a novel mesophilic, hydrogen- and sulfur-oxidizing chemolithoautotroph within the Epsilonproteo- bacteria isolated from a deep-sea hydrothermal vent polychaete nest, reclassification of Thiomicrospira denitrificans as Sulfurimonas denitrificans comb. nov. and emended description of the genus Sulfurimonas.</title>
        <authorList>
            <person name="Wang S."/>
            <person name="Jiang L."/>
            <person name="Shao Z."/>
        </authorList>
    </citation>
    <scope>NUCLEOTIDE SEQUENCE [LARGE SCALE GENOMIC DNA]</scope>
    <source>
        <strain evidence="1 2">GO25</strain>
    </source>
</reference>
<evidence type="ECO:0000313" key="2">
    <source>
        <dbReference type="Proteomes" id="UP000593580"/>
    </source>
</evidence>
<proteinExistence type="predicted"/>